<dbReference type="EMBL" id="JABSTV010000458">
    <property type="protein sequence ID" value="KAH7986386.1"/>
    <property type="molecule type" value="Genomic_DNA"/>
</dbReference>
<evidence type="ECO:0000313" key="2">
    <source>
        <dbReference type="Proteomes" id="UP000821837"/>
    </source>
</evidence>
<proteinExistence type="predicted"/>
<keyword evidence="2" id="KW-1185">Reference proteome</keyword>
<reference evidence="1" key="2">
    <citation type="submission" date="2021-09" db="EMBL/GenBank/DDBJ databases">
        <authorList>
            <person name="Jia N."/>
            <person name="Wang J."/>
            <person name="Shi W."/>
            <person name="Du L."/>
            <person name="Sun Y."/>
            <person name="Zhan W."/>
            <person name="Jiang J."/>
            <person name="Wang Q."/>
            <person name="Zhang B."/>
            <person name="Ji P."/>
            <person name="Sakyi L.B."/>
            <person name="Cui X."/>
            <person name="Yuan T."/>
            <person name="Jiang B."/>
            <person name="Yang W."/>
            <person name="Lam T.T.-Y."/>
            <person name="Chang Q."/>
            <person name="Ding S."/>
            <person name="Wang X."/>
            <person name="Zhu J."/>
            <person name="Ruan X."/>
            <person name="Zhao L."/>
            <person name="Wei J."/>
            <person name="Que T."/>
            <person name="Du C."/>
            <person name="Cheng J."/>
            <person name="Dai P."/>
            <person name="Han X."/>
            <person name="Huang E."/>
            <person name="Gao Y."/>
            <person name="Liu J."/>
            <person name="Shao H."/>
            <person name="Ye R."/>
            <person name="Li L."/>
            <person name="Wei W."/>
            <person name="Wang X."/>
            <person name="Wang C."/>
            <person name="Huo Q."/>
            <person name="Li W."/>
            <person name="Guo W."/>
            <person name="Chen H."/>
            <person name="Chen S."/>
            <person name="Zhou L."/>
            <person name="Zhou L."/>
            <person name="Ni X."/>
            <person name="Tian J."/>
            <person name="Zhou Y."/>
            <person name="Sheng Y."/>
            <person name="Liu T."/>
            <person name="Pan Y."/>
            <person name="Xia L."/>
            <person name="Li J."/>
            <person name="Zhao F."/>
            <person name="Cao W."/>
        </authorList>
    </citation>
    <scope>NUCLEOTIDE SEQUENCE</scope>
    <source>
        <strain evidence="1">Rsan-2018</strain>
        <tissue evidence="1">Larvae</tissue>
    </source>
</reference>
<comment type="caution">
    <text evidence="1">The sequence shown here is derived from an EMBL/GenBank/DDBJ whole genome shotgun (WGS) entry which is preliminary data.</text>
</comment>
<gene>
    <name evidence="1" type="ORF">HPB52_025008</name>
</gene>
<sequence>MVARRGGGSIGGRGVHLQIMPAAAALLSHLRSASRGGRLAAKLPSAPRSEMGGNYKAFKQLGTVQFVEFCRDELGYLRAFSTWTTKEKAPMYEVHIVDELPLGTYCFGPIKVCNALQKYSDLGAYNPLRNSCQTAALSLLRHLGIPREGLVTLEEELLEAAEKLAGSV</sequence>
<accession>A0A9D4TDM0</accession>
<protein>
    <submittedName>
        <fullName evidence="1">Uncharacterized protein</fullName>
    </submittedName>
</protein>
<dbReference type="Proteomes" id="UP000821837">
    <property type="component" value="Unassembled WGS sequence"/>
</dbReference>
<organism evidence="1 2">
    <name type="scientific">Rhipicephalus sanguineus</name>
    <name type="common">Brown dog tick</name>
    <name type="synonym">Ixodes sanguineus</name>
    <dbReference type="NCBI Taxonomy" id="34632"/>
    <lineage>
        <taxon>Eukaryota</taxon>
        <taxon>Metazoa</taxon>
        <taxon>Ecdysozoa</taxon>
        <taxon>Arthropoda</taxon>
        <taxon>Chelicerata</taxon>
        <taxon>Arachnida</taxon>
        <taxon>Acari</taxon>
        <taxon>Parasitiformes</taxon>
        <taxon>Ixodida</taxon>
        <taxon>Ixodoidea</taxon>
        <taxon>Ixodidae</taxon>
        <taxon>Rhipicephalinae</taxon>
        <taxon>Rhipicephalus</taxon>
        <taxon>Rhipicephalus</taxon>
    </lineage>
</organism>
<evidence type="ECO:0000313" key="1">
    <source>
        <dbReference type="EMBL" id="KAH7986386.1"/>
    </source>
</evidence>
<name>A0A9D4TDM0_RHISA</name>
<dbReference type="AlphaFoldDB" id="A0A9D4TDM0"/>
<reference evidence="1" key="1">
    <citation type="journal article" date="2020" name="Cell">
        <title>Large-Scale Comparative Analyses of Tick Genomes Elucidate Their Genetic Diversity and Vector Capacities.</title>
        <authorList>
            <consortium name="Tick Genome and Microbiome Consortium (TIGMIC)"/>
            <person name="Jia N."/>
            <person name="Wang J."/>
            <person name="Shi W."/>
            <person name="Du L."/>
            <person name="Sun Y."/>
            <person name="Zhan W."/>
            <person name="Jiang J.F."/>
            <person name="Wang Q."/>
            <person name="Zhang B."/>
            <person name="Ji P."/>
            <person name="Bell-Sakyi L."/>
            <person name="Cui X.M."/>
            <person name="Yuan T.T."/>
            <person name="Jiang B.G."/>
            <person name="Yang W.F."/>
            <person name="Lam T.T."/>
            <person name="Chang Q.C."/>
            <person name="Ding S.J."/>
            <person name="Wang X.J."/>
            <person name="Zhu J.G."/>
            <person name="Ruan X.D."/>
            <person name="Zhao L."/>
            <person name="Wei J.T."/>
            <person name="Ye R.Z."/>
            <person name="Que T.C."/>
            <person name="Du C.H."/>
            <person name="Zhou Y.H."/>
            <person name="Cheng J.X."/>
            <person name="Dai P.F."/>
            <person name="Guo W.B."/>
            <person name="Han X.H."/>
            <person name="Huang E.J."/>
            <person name="Li L.F."/>
            <person name="Wei W."/>
            <person name="Gao Y.C."/>
            <person name="Liu J.Z."/>
            <person name="Shao H.Z."/>
            <person name="Wang X."/>
            <person name="Wang C.C."/>
            <person name="Yang T.C."/>
            <person name="Huo Q.B."/>
            <person name="Li W."/>
            <person name="Chen H.Y."/>
            <person name="Chen S.E."/>
            <person name="Zhou L.G."/>
            <person name="Ni X.B."/>
            <person name="Tian J.H."/>
            <person name="Sheng Y."/>
            <person name="Liu T."/>
            <person name="Pan Y.S."/>
            <person name="Xia L.Y."/>
            <person name="Li J."/>
            <person name="Zhao F."/>
            <person name="Cao W.C."/>
        </authorList>
    </citation>
    <scope>NUCLEOTIDE SEQUENCE</scope>
    <source>
        <strain evidence="1">Rsan-2018</strain>
    </source>
</reference>